<accession>A0A1E7QA53</accession>
<gene>
    <name evidence="2" type="ORF">BI198_08805</name>
</gene>
<organism evidence="2 3">
    <name type="scientific">Rheinheimera salexigens</name>
    <dbReference type="NCBI Taxonomy" id="1628148"/>
    <lineage>
        <taxon>Bacteria</taxon>
        <taxon>Pseudomonadati</taxon>
        <taxon>Pseudomonadota</taxon>
        <taxon>Gammaproteobacteria</taxon>
        <taxon>Chromatiales</taxon>
        <taxon>Chromatiaceae</taxon>
        <taxon>Rheinheimera</taxon>
    </lineage>
</organism>
<dbReference type="Proteomes" id="UP000242258">
    <property type="component" value="Unassembled WGS sequence"/>
</dbReference>
<comment type="caution">
    <text evidence="2">The sequence shown here is derived from an EMBL/GenBank/DDBJ whole genome shotgun (WGS) entry which is preliminary data.</text>
</comment>
<dbReference type="STRING" id="1628148.BI198_08805"/>
<protein>
    <recommendedName>
        <fullName evidence="4">Lipopolysaccharide assembly protein A domain-containing protein</fullName>
    </recommendedName>
</protein>
<dbReference type="EMBL" id="MKEK01000001">
    <property type="protein sequence ID" value="OEY71026.1"/>
    <property type="molecule type" value="Genomic_DNA"/>
</dbReference>
<feature type="transmembrane region" description="Helical" evidence="1">
    <location>
        <begin position="44"/>
        <end position="65"/>
    </location>
</feature>
<reference evidence="3" key="1">
    <citation type="submission" date="2016-09" db="EMBL/GenBank/DDBJ databases">
        <authorList>
            <person name="Wan X."/>
            <person name="Hou S."/>
        </authorList>
    </citation>
    <scope>NUCLEOTIDE SEQUENCE [LARGE SCALE GENOMIC DNA]</scope>
    <source>
        <strain evidence="3">KH87</strain>
    </source>
</reference>
<dbReference type="RefSeq" id="WP_070050792.1">
    <property type="nucleotide sequence ID" value="NZ_CBCSDO010000004.1"/>
</dbReference>
<keyword evidence="1" id="KW-0472">Membrane</keyword>
<evidence type="ECO:0000256" key="1">
    <source>
        <dbReference type="SAM" id="Phobius"/>
    </source>
</evidence>
<evidence type="ECO:0000313" key="3">
    <source>
        <dbReference type="Proteomes" id="UP000242258"/>
    </source>
</evidence>
<sequence>MRRILFIIFILAIIILGIMFGSINQQLTDLNLLIVSLPLRVVDIALIFLLLGTVLGLIAAMLFSLQRKAKNWRAKPSDNA</sequence>
<evidence type="ECO:0008006" key="4">
    <source>
        <dbReference type="Google" id="ProtNLM"/>
    </source>
</evidence>
<evidence type="ECO:0000313" key="2">
    <source>
        <dbReference type="EMBL" id="OEY71026.1"/>
    </source>
</evidence>
<keyword evidence="1" id="KW-0812">Transmembrane</keyword>
<proteinExistence type="predicted"/>
<feature type="transmembrane region" description="Helical" evidence="1">
    <location>
        <begin position="5"/>
        <end position="24"/>
    </location>
</feature>
<keyword evidence="3" id="KW-1185">Reference proteome</keyword>
<keyword evidence="1" id="KW-1133">Transmembrane helix</keyword>
<name>A0A1E7QA53_9GAMM</name>
<dbReference type="AlphaFoldDB" id="A0A1E7QA53"/>